<dbReference type="PANTHER" id="PTHR33841:SF1">
    <property type="entry name" value="DNA METHYLTRANSFERASE A"/>
    <property type="match status" value="1"/>
</dbReference>
<dbReference type="PRINTS" id="PR00507">
    <property type="entry name" value="N12N6MTFRASE"/>
</dbReference>
<dbReference type="InterPro" id="IPR002052">
    <property type="entry name" value="DNA_methylase_N6_adenine_CS"/>
</dbReference>
<evidence type="ECO:0000259" key="7">
    <source>
        <dbReference type="Pfam" id="PF07669"/>
    </source>
</evidence>
<dbReference type="GO" id="GO:0009007">
    <property type="term" value="F:site-specific DNA-methyltransferase (adenine-specific) activity"/>
    <property type="evidence" value="ECO:0007669"/>
    <property type="project" value="UniProtKB-EC"/>
</dbReference>
<protein>
    <recommendedName>
        <fullName evidence="1">site-specific DNA-methyltransferase (adenine-specific)</fullName>
        <ecNumber evidence="1">2.1.1.72</ecNumber>
    </recommendedName>
</protein>
<dbReference type="PROSITE" id="PS00092">
    <property type="entry name" value="N6_MTASE"/>
    <property type="match status" value="1"/>
</dbReference>
<dbReference type="InterPro" id="IPR050953">
    <property type="entry name" value="N4_N6_ade-DNA_methylase"/>
</dbReference>
<name>A0A564ZK04_9BACT</name>
<dbReference type="SUPFAM" id="SSF53335">
    <property type="entry name" value="S-adenosyl-L-methionine-dependent methyltransferases"/>
    <property type="match status" value="1"/>
</dbReference>
<feature type="compositionally biased region" description="Polar residues" evidence="6">
    <location>
        <begin position="1217"/>
        <end position="1229"/>
    </location>
</feature>
<evidence type="ECO:0000313" key="9">
    <source>
        <dbReference type="EMBL" id="VUZ85669.1"/>
    </source>
</evidence>
<dbReference type="Pfam" id="PF07669">
    <property type="entry name" value="Eco57I"/>
    <property type="match status" value="1"/>
</dbReference>
<evidence type="ECO:0000256" key="3">
    <source>
        <dbReference type="ARBA" id="ARBA00022679"/>
    </source>
</evidence>
<dbReference type="EC" id="2.1.1.72" evidence="1"/>
<evidence type="ECO:0000256" key="5">
    <source>
        <dbReference type="ARBA" id="ARBA00047942"/>
    </source>
</evidence>
<accession>A0A564ZK04</accession>
<dbReference type="Pfam" id="PF20466">
    <property type="entry name" value="MmeI_TRD"/>
    <property type="match status" value="1"/>
</dbReference>
<feature type="domain" description="MmeI-like target recognition" evidence="8">
    <location>
        <begin position="897"/>
        <end position="1088"/>
    </location>
</feature>
<evidence type="ECO:0000259" key="8">
    <source>
        <dbReference type="Pfam" id="PF20466"/>
    </source>
</evidence>
<dbReference type="GO" id="GO:0003676">
    <property type="term" value="F:nucleic acid binding"/>
    <property type="evidence" value="ECO:0007669"/>
    <property type="project" value="InterPro"/>
</dbReference>
<dbReference type="AlphaFoldDB" id="A0A564ZK04"/>
<proteinExistence type="predicted"/>
<keyword evidence="10" id="KW-1185">Reference proteome</keyword>
<comment type="catalytic activity">
    <reaction evidence="5">
        <text>a 2'-deoxyadenosine in DNA + S-adenosyl-L-methionine = an N(6)-methyl-2'-deoxyadenosine in DNA + S-adenosyl-L-homocysteine + H(+)</text>
        <dbReference type="Rhea" id="RHEA:15197"/>
        <dbReference type="Rhea" id="RHEA-COMP:12418"/>
        <dbReference type="Rhea" id="RHEA-COMP:12419"/>
        <dbReference type="ChEBI" id="CHEBI:15378"/>
        <dbReference type="ChEBI" id="CHEBI:57856"/>
        <dbReference type="ChEBI" id="CHEBI:59789"/>
        <dbReference type="ChEBI" id="CHEBI:90615"/>
        <dbReference type="ChEBI" id="CHEBI:90616"/>
        <dbReference type="EC" id="2.1.1.72"/>
    </reaction>
</comment>
<organism evidence="9 10">
    <name type="scientific">Candidatus Methylomirabilis lanthanidiphila</name>
    <dbReference type="NCBI Taxonomy" id="2211376"/>
    <lineage>
        <taxon>Bacteria</taxon>
        <taxon>Candidatus Methylomirabilota</taxon>
        <taxon>Candidatus Methylomirabilia</taxon>
        <taxon>Candidatus Methylomirabilales</taxon>
        <taxon>Candidatus Methylomirabilaceae</taxon>
        <taxon>Candidatus Methylomirabilis</taxon>
    </lineage>
</organism>
<keyword evidence="3" id="KW-0808">Transferase</keyword>
<dbReference type="Proteomes" id="UP000334340">
    <property type="component" value="Unassembled WGS sequence"/>
</dbReference>
<dbReference type="PANTHER" id="PTHR33841">
    <property type="entry name" value="DNA METHYLTRANSFERASE YEEA-RELATED"/>
    <property type="match status" value="1"/>
</dbReference>
<gene>
    <name evidence="9" type="ORF">MELA_02054</name>
</gene>
<dbReference type="InterPro" id="IPR011639">
    <property type="entry name" value="MethylTrfase_TaqI-like_dom"/>
</dbReference>
<dbReference type="GO" id="GO:0006304">
    <property type="term" value="P:DNA modification"/>
    <property type="evidence" value="ECO:0007669"/>
    <property type="project" value="InterPro"/>
</dbReference>
<feature type="region of interest" description="Disordered" evidence="6">
    <location>
        <begin position="1215"/>
        <end position="1237"/>
    </location>
</feature>
<dbReference type="GO" id="GO:0032259">
    <property type="term" value="P:methylation"/>
    <property type="evidence" value="ECO:0007669"/>
    <property type="project" value="UniProtKB-KW"/>
</dbReference>
<dbReference type="EMBL" id="CABIKM010000030">
    <property type="protein sequence ID" value="VUZ85669.1"/>
    <property type="molecule type" value="Genomic_DNA"/>
</dbReference>
<reference evidence="9 10" key="1">
    <citation type="submission" date="2019-07" db="EMBL/GenBank/DDBJ databases">
        <authorList>
            <person name="Cremers G."/>
        </authorList>
    </citation>
    <scope>NUCLEOTIDE SEQUENCE [LARGE SCALE GENOMIC DNA]</scope>
</reference>
<evidence type="ECO:0000256" key="4">
    <source>
        <dbReference type="ARBA" id="ARBA00022691"/>
    </source>
</evidence>
<keyword evidence="2" id="KW-0489">Methyltransferase</keyword>
<dbReference type="InterPro" id="IPR029063">
    <property type="entry name" value="SAM-dependent_MTases_sf"/>
</dbReference>
<dbReference type="InterPro" id="IPR046820">
    <property type="entry name" value="MmeI_TRD"/>
</dbReference>
<evidence type="ECO:0000256" key="2">
    <source>
        <dbReference type="ARBA" id="ARBA00022603"/>
    </source>
</evidence>
<keyword evidence="4" id="KW-0949">S-adenosyl-L-methionine</keyword>
<evidence type="ECO:0000256" key="1">
    <source>
        <dbReference type="ARBA" id="ARBA00011900"/>
    </source>
</evidence>
<dbReference type="Gene3D" id="3.40.50.150">
    <property type="entry name" value="Vaccinia Virus protein VP39"/>
    <property type="match status" value="2"/>
</dbReference>
<evidence type="ECO:0000256" key="6">
    <source>
        <dbReference type="SAM" id="MobiDB-lite"/>
    </source>
</evidence>
<feature type="domain" description="Type II methyltransferase M.TaqI-like" evidence="7">
    <location>
        <begin position="538"/>
        <end position="816"/>
    </location>
</feature>
<evidence type="ECO:0000313" key="10">
    <source>
        <dbReference type="Proteomes" id="UP000334340"/>
    </source>
</evidence>
<sequence length="1237" mass="139910">MNYPSIRIERAILSPDILERLEDAPGQQAADFGFDRNARVKDEIARAWADAQDYWRIFQRKLETLKPDSAATTETRQQWVVPLLGLLGYQLEYQSRGAELNGKTYAISHRVANRGQTPVHITGCREPSGLDRKPEKAVLRMSAHAMVQEYLTLDEDLYGLVTNGRLLRLLRDSSRLVKLTYLEFDLDRIFTDGLFADFAVLYRLLHATRLPASQDVATESLIERYHQDSLDSGSRIRNGLSRAVERAIRDFANGFLAHPANETLRNAVASGELKPDVYYQYLLRLIYRLLFLMVIEERGLVFPPRTAAVKRDTYDRYYSVQHLRRLAEKRYLADRRHHDLWLALRATFRLFEADGPGSGIGLAPLAGDLFSPDAIGPLGRATLGNDVLLACLRSLGLYRHPDTRQVIRVNYAALNVEELGSVYEGLLKFNPVFGLEAGAPTFDLQPGADDTQSHYTDDDLVQPLIKHSLDYLIAEKLKERDPEQALLSLRVADISCGSGHILLAAARRIATQLAIVRTGEEQPSPSAFRAAIRDVIRECIYGVDLNPLAVELCKVALWLEAHNPGEPLNFLDHHIKCGNAIVGFARREEVERGVPDEAFVTMPGDDKETAALVRKRNKAERKDHATGQLPLAPAIQKQLDDILRGWHELSILPERTPEDIAAKKRRYQDFTQSQDAWLLNQIAAIPIAQFYLPKIPTNLPKLITDAEFRRYWNGEHSPQGQATAAAWVLGEQKHVFHWFLEFPEIIQRGGFDCILGNPPYLGGQALSGTYGHAFCTYAKWEYAPAGLSDLVVFFVRRIYGLLRPGGFTAFITTNSIKDGDIRKDGLEQVLAQGGTITFAVRGIKWPGRANLVVSLVALHKGVWRGKRVLDGMDVPVISAYFEGDEDEGEPKSLQENTKRVFQGSIFLGEGFLLTHAEAARLIEADPRNRDVVFPVLIGQDLNSNPDQGAGRSIINFFDWPMERAQSYVAAFERVLNLVKPEREKASREARRERWWQYAERATGLYNAIRSRERCFVAAATTKYLNFSALPSNYVFTHAVYVFTTDRWDLYAVVQSTLHEVWARKYSGALKQDLRYSPSKCFDTFPFPEGLWQTANPALAGIGERYHEHRRGLMRQLWLGLTDIYNLFHTRDLTPAVVAKISKKSPEDAEAGYQGVLELRRLHRELDNAIRDAYGWTDLNLGHDFHEVETLPENDRVRYTISPAARKEVLRRLLALNHQRTASQEASTPTKAGKRKSK</sequence>